<protein>
    <submittedName>
        <fullName evidence="2">Uncharacterized protein</fullName>
    </submittedName>
</protein>
<evidence type="ECO:0000256" key="1">
    <source>
        <dbReference type="SAM" id="MobiDB-lite"/>
    </source>
</evidence>
<accession>A0A2N9BJM6</accession>
<organism evidence="2 3">
    <name type="scientific">Streptomyces chartreusis NRRL 3882</name>
    <dbReference type="NCBI Taxonomy" id="1079985"/>
    <lineage>
        <taxon>Bacteria</taxon>
        <taxon>Bacillati</taxon>
        <taxon>Actinomycetota</taxon>
        <taxon>Actinomycetes</taxon>
        <taxon>Kitasatosporales</taxon>
        <taxon>Streptomycetaceae</taxon>
        <taxon>Streptomyces</taxon>
    </lineage>
</organism>
<keyword evidence="3" id="KW-1185">Reference proteome</keyword>
<gene>
    <name evidence="2" type="ORF">SCNRRL3882_7001</name>
</gene>
<feature type="region of interest" description="Disordered" evidence="1">
    <location>
        <begin position="30"/>
        <end position="63"/>
    </location>
</feature>
<feature type="compositionally biased region" description="Basic and acidic residues" evidence="1">
    <location>
        <begin position="34"/>
        <end position="44"/>
    </location>
</feature>
<dbReference type="EMBL" id="LT963352">
    <property type="protein sequence ID" value="SOR83555.1"/>
    <property type="molecule type" value="Genomic_DNA"/>
</dbReference>
<evidence type="ECO:0000313" key="2">
    <source>
        <dbReference type="EMBL" id="SOR83555.1"/>
    </source>
</evidence>
<reference evidence="3" key="1">
    <citation type="submission" date="2017-11" db="EMBL/GenBank/DDBJ databases">
        <authorList>
            <person name="Wibberg D."/>
        </authorList>
    </citation>
    <scope>NUCLEOTIDE SEQUENCE [LARGE SCALE GENOMIC DNA]</scope>
</reference>
<dbReference type="AlphaFoldDB" id="A0A2N9BJM6"/>
<name>A0A2N9BJM6_STRCX</name>
<proteinExistence type="predicted"/>
<sequence>MAVTARRSSSRTRRSVRGKWKEVKAKSLGTVFRNSREESEREKSPGPIRASLPSCSLRAVPRC</sequence>
<evidence type="ECO:0000313" key="3">
    <source>
        <dbReference type="Proteomes" id="UP000235464"/>
    </source>
</evidence>
<dbReference type="Proteomes" id="UP000235464">
    <property type="component" value="Chromosome I"/>
</dbReference>